<evidence type="ECO:0000313" key="3">
    <source>
        <dbReference type="EMBL" id="MDI9093538.1"/>
    </source>
</evidence>
<evidence type="ECO:0000313" key="6">
    <source>
        <dbReference type="Proteomes" id="UP000216001"/>
    </source>
</evidence>
<dbReference type="EMBL" id="JAOWIN010000009">
    <property type="protein sequence ID" value="MDI9093538.1"/>
    <property type="molecule type" value="Genomic_DNA"/>
</dbReference>
<dbReference type="Proteomes" id="UP000682358">
    <property type="component" value="Chromosome"/>
</dbReference>
<dbReference type="Proteomes" id="UP001155882">
    <property type="component" value="Unassembled WGS sequence"/>
</dbReference>
<dbReference type="EMBL" id="CP076405">
    <property type="protein sequence ID" value="QWQ21829.1"/>
    <property type="molecule type" value="Genomic_DNA"/>
</dbReference>
<evidence type="ECO:0000313" key="2">
    <source>
        <dbReference type="EMBL" id="MBW3117235.1"/>
    </source>
</evidence>
<accession>A0A264VUV1</accession>
<sequence length="132" mass="15140">MKNKIFSFLVIGLIAGASFIGGVVSNYTPDLDIVEKSQKAVEDFLAFPKTAEYKNVKYHEIRETLDHGMLGYVCGEVLIFTSQNSYSFKRFVVKTYLHNDGRNVVSIPLIDRDDKEFPDNDFNVIWNKYCNN</sequence>
<proteinExistence type="predicted"/>
<organism evidence="4 6">
    <name type="scientific">Providencia rettgeri</name>
    <dbReference type="NCBI Taxonomy" id="587"/>
    <lineage>
        <taxon>Bacteria</taxon>
        <taxon>Pseudomonadati</taxon>
        <taxon>Pseudomonadota</taxon>
        <taxon>Gammaproteobacteria</taxon>
        <taxon>Enterobacterales</taxon>
        <taxon>Morganellaceae</taxon>
        <taxon>Providencia</taxon>
    </lineage>
</organism>
<evidence type="ECO:0000313" key="5">
    <source>
        <dbReference type="EMBL" id="QWQ21829.1"/>
    </source>
</evidence>
<evidence type="ECO:0000313" key="1">
    <source>
        <dbReference type="EMBL" id="CAB5692952.1"/>
    </source>
</evidence>
<dbReference type="EMBL" id="CAHPSF010000004">
    <property type="protein sequence ID" value="CAB5692952.1"/>
    <property type="molecule type" value="Genomic_DNA"/>
</dbReference>
<dbReference type="EMBL" id="NOWC01000007">
    <property type="protein sequence ID" value="OZS75083.1"/>
    <property type="molecule type" value="Genomic_DNA"/>
</dbReference>
<reference evidence="3" key="5">
    <citation type="submission" date="2022-10" db="EMBL/GenBank/DDBJ databases">
        <title>Bacterial isolates recovered from the One Health project in Brazil.</title>
        <authorList>
            <person name="Valiatti T.B."/>
            <person name="Santos F."/>
            <person name="Cayo R."/>
            <person name="Gales A.C."/>
        </authorList>
    </citation>
    <scope>NUCLEOTIDE SEQUENCE</scope>
    <source>
        <strain evidence="3">PVR188</strain>
    </source>
</reference>
<dbReference type="Proteomes" id="UP000216001">
    <property type="component" value="Unassembled WGS sequence"/>
</dbReference>
<gene>
    <name evidence="4" type="ORF">CHI95_08000</name>
    <name evidence="1" type="ORF">GHA_02048</name>
    <name evidence="5" type="ORF">KOF27_05720</name>
    <name evidence="2" type="ORF">KYI77_12315</name>
    <name evidence="3" type="ORF">OGX73_13010</name>
</gene>
<dbReference type="STRING" id="587.RB151_031350"/>
<dbReference type="RefSeq" id="WP_004262270.1">
    <property type="nucleotide sequence ID" value="NZ_ABDWLN020000042.1"/>
</dbReference>
<dbReference type="Proteomes" id="UP001159001">
    <property type="component" value="Unassembled WGS sequence"/>
</dbReference>
<evidence type="ECO:0000313" key="4">
    <source>
        <dbReference type="EMBL" id="OZS75083.1"/>
    </source>
</evidence>
<reference evidence="1" key="2">
    <citation type="submission" date="2020-05" db="EMBL/GenBank/DDBJ databases">
        <authorList>
            <person name="Delgado-Blas J."/>
        </authorList>
    </citation>
    <scope>NUCLEOTIDE SEQUENCE</scope>
    <source>
        <strain evidence="1">BB1453</strain>
    </source>
</reference>
<protein>
    <submittedName>
        <fullName evidence="4">Uncharacterized protein</fullName>
    </submittedName>
</protein>
<dbReference type="Proteomes" id="UP000834611">
    <property type="component" value="Unassembled WGS sequence"/>
</dbReference>
<reference evidence="4 6" key="1">
    <citation type="submission" date="2017-07" db="EMBL/GenBank/DDBJ databases">
        <title>blaIMP-27 on transferable plasmids in Proteus mirabilis and Providencia rettgeri.</title>
        <authorList>
            <person name="Potter R."/>
        </authorList>
    </citation>
    <scope>NUCLEOTIDE SEQUENCE [LARGE SCALE GENOMIC DNA]</scope>
    <source>
        <strain evidence="4 6">PR1</strain>
    </source>
</reference>
<reference evidence="5" key="3">
    <citation type="submission" date="2021-06" db="EMBL/GenBank/DDBJ databases">
        <title>Emergence of genetically related NDM-1-producing Providencia rettgeri strains in Argentina.</title>
        <authorList>
            <person name="Pasteran F."/>
            <person name="Meo A."/>
            <person name="Gomez S."/>
            <person name="Derdoy L."/>
            <person name="Albronoz E."/>
            <person name="Faccone D."/>
            <person name="Guerriero L."/>
            <person name="Archuby D."/>
            <person name="Tarzia A."/>
            <person name="Lopez M."/>
            <person name="Corso A."/>
        </authorList>
    </citation>
    <scope>NUCLEOTIDE SEQUENCE</scope>
    <source>
        <strain evidence="5">PreM15628</strain>
    </source>
</reference>
<dbReference type="GeneID" id="92273936"/>
<dbReference type="EMBL" id="JAHWLI010000035">
    <property type="protein sequence ID" value="MBW3117235.1"/>
    <property type="molecule type" value="Genomic_DNA"/>
</dbReference>
<name>A0A264VUV1_PRORE</name>
<reference evidence="2" key="4">
    <citation type="submission" date="2021-07" db="EMBL/GenBank/DDBJ databases">
        <authorList>
            <person name="Stanton E."/>
        </authorList>
    </citation>
    <scope>NUCLEOTIDE SEQUENCE</scope>
    <source>
        <strain evidence="2">2021EL-01139</strain>
    </source>
</reference>
<dbReference type="AlphaFoldDB" id="A0A264VUV1"/>